<dbReference type="InterPro" id="IPR003148">
    <property type="entry name" value="RCK_N"/>
</dbReference>
<feature type="domain" description="RCK N-terminal" evidence="7">
    <location>
        <begin position="229"/>
        <end position="346"/>
    </location>
</feature>
<keyword evidence="2" id="KW-0813">Transport</keyword>
<dbReference type="InterPro" id="IPR006036">
    <property type="entry name" value="K_uptake_TrkA"/>
</dbReference>
<gene>
    <name evidence="9" type="ORF">Dia5BBH33_17600</name>
</gene>
<evidence type="ECO:0000313" key="10">
    <source>
        <dbReference type="Proteomes" id="UP000320585"/>
    </source>
</evidence>
<dbReference type="InterPro" id="IPR006037">
    <property type="entry name" value="RCK_C"/>
</dbReference>
<proteinExistence type="predicted"/>
<sequence length="395" mass="43385">MRIAIIGAGHLGYIIAEFLSNEQYDVVVVDSGESKLDAIRDALDVLTIHADGTSPSFMRDEDMKGTDIVVAVTAIDEVNIIACILAKKNGIPHTIARIRDPKFLAEPPSYIRENFDIDLLLSPELITAREINRILMTPSALNVEDFAEGKVRLMETKLGPRSPLLHIPLKDLRLPQSVLIAMIFRDHRMIIPHGNDVLLPLDNVYFLGNPETVAELPQNVGAANYQHRIRRALIIGAGRTGQILAPMLEEQGISVKVIDNDRDHCRLVASRLKKGIVLYGDGTDIDLLKQEGVEDADIVICITSDERLNMMMALLAKHLGARQTIVRVVRTEYVALMQQVGVDIVLATRLLAAGEVLSFVRSGSIERVSLLEGACVQAAEIIASCRKALRSTDAA</sequence>
<dbReference type="InterPro" id="IPR050721">
    <property type="entry name" value="Trk_Ktr_HKT_K-transport"/>
</dbReference>
<dbReference type="InterPro" id="IPR036291">
    <property type="entry name" value="NAD(P)-bd_dom_sf"/>
</dbReference>
<reference evidence="10" key="1">
    <citation type="submission" date="2019-05" db="EMBL/GenBank/DDBJ databases">
        <title>Complete genome sequencing of Dialister sp. strain 5BBH33.</title>
        <authorList>
            <person name="Sakamoto M."/>
            <person name="Murakami T."/>
            <person name="Mori H."/>
        </authorList>
    </citation>
    <scope>NUCLEOTIDE SEQUENCE [LARGE SCALE GENOMIC DNA]</scope>
    <source>
        <strain evidence="10">5BBH33</strain>
    </source>
</reference>
<keyword evidence="6" id="KW-0406">Ion transport</keyword>
<name>A0A8D5A6U5_9FIRM</name>
<dbReference type="Gene3D" id="3.30.70.1450">
    <property type="entry name" value="Regulator of K+ conductance, C-terminal domain"/>
    <property type="match status" value="1"/>
</dbReference>
<accession>A0A8D5A6U5</accession>
<dbReference type="Proteomes" id="UP000320585">
    <property type="component" value="Chromosome"/>
</dbReference>
<evidence type="ECO:0000313" key="9">
    <source>
        <dbReference type="EMBL" id="BBK25825.1"/>
    </source>
</evidence>
<dbReference type="Pfam" id="PF02254">
    <property type="entry name" value="TrkA_N"/>
    <property type="match status" value="2"/>
</dbReference>
<dbReference type="InterPro" id="IPR036721">
    <property type="entry name" value="RCK_C_sf"/>
</dbReference>
<feature type="domain" description="RCK C-terminal" evidence="8">
    <location>
        <begin position="141"/>
        <end position="222"/>
    </location>
</feature>
<dbReference type="SUPFAM" id="SSF116726">
    <property type="entry name" value="TrkA C-terminal domain-like"/>
    <property type="match status" value="1"/>
</dbReference>
<dbReference type="AlphaFoldDB" id="A0A8D5A6U5"/>
<evidence type="ECO:0000256" key="4">
    <source>
        <dbReference type="ARBA" id="ARBA00022958"/>
    </source>
</evidence>
<protein>
    <recommendedName>
        <fullName evidence="1">Trk system potassium uptake protein TrkA</fullName>
    </recommendedName>
</protein>
<evidence type="ECO:0000259" key="8">
    <source>
        <dbReference type="PROSITE" id="PS51202"/>
    </source>
</evidence>
<evidence type="ECO:0000256" key="6">
    <source>
        <dbReference type="ARBA" id="ARBA00023065"/>
    </source>
</evidence>
<evidence type="ECO:0000256" key="5">
    <source>
        <dbReference type="ARBA" id="ARBA00023027"/>
    </source>
</evidence>
<dbReference type="RefSeq" id="WP_332835630.1">
    <property type="nucleotide sequence ID" value="NZ_AP019697.1"/>
</dbReference>
<dbReference type="PANTHER" id="PTHR43833:SF5">
    <property type="entry name" value="TRK SYSTEM POTASSIUM UPTAKE PROTEIN TRKA"/>
    <property type="match status" value="1"/>
</dbReference>
<dbReference type="NCBIfam" id="NF007039">
    <property type="entry name" value="PRK09496.3-2"/>
    <property type="match status" value="1"/>
</dbReference>
<dbReference type="NCBIfam" id="NF007031">
    <property type="entry name" value="PRK09496.1-2"/>
    <property type="match status" value="1"/>
</dbReference>
<evidence type="ECO:0000259" key="7">
    <source>
        <dbReference type="PROSITE" id="PS51201"/>
    </source>
</evidence>
<dbReference type="PROSITE" id="PS51201">
    <property type="entry name" value="RCK_N"/>
    <property type="match status" value="2"/>
</dbReference>
<keyword evidence="5" id="KW-0520">NAD</keyword>
<dbReference type="GO" id="GO:0005886">
    <property type="term" value="C:plasma membrane"/>
    <property type="evidence" value="ECO:0007669"/>
    <property type="project" value="InterPro"/>
</dbReference>
<dbReference type="GO" id="GO:0015079">
    <property type="term" value="F:potassium ion transmembrane transporter activity"/>
    <property type="evidence" value="ECO:0007669"/>
    <property type="project" value="InterPro"/>
</dbReference>
<evidence type="ECO:0000256" key="1">
    <source>
        <dbReference type="ARBA" id="ARBA00017378"/>
    </source>
</evidence>
<feature type="domain" description="RCK N-terminal" evidence="7">
    <location>
        <begin position="1"/>
        <end position="121"/>
    </location>
</feature>
<dbReference type="NCBIfam" id="NF007041">
    <property type="entry name" value="PRK09496.3-4"/>
    <property type="match status" value="1"/>
</dbReference>
<dbReference type="SUPFAM" id="SSF51735">
    <property type="entry name" value="NAD(P)-binding Rossmann-fold domains"/>
    <property type="match status" value="2"/>
</dbReference>
<dbReference type="PANTHER" id="PTHR43833">
    <property type="entry name" value="POTASSIUM CHANNEL PROTEIN 2-RELATED-RELATED"/>
    <property type="match status" value="1"/>
</dbReference>
<dbReference type="PROSITE" id="PS51202">
    <property type="entry name" value="RCK_C"/>
    <property type="match status" value="1"/>
</dbReference>
<evidence type="ECO:0000256" key="3">
    <source>
        <dbReference type="ARBA" id="ARBA00022538"/>
    </source>
</evidence>
<dbReference type="Gene3D" id="3.40.50.720">
    <property type="entry name" value="NAD(P)-binding Rossmann-like Domain"/>
    <property type="match status" value="2"/>
</dbReference>
<dbReference type="Pfam" id="PF02080">
    <property type="entry name" value="TrkA_C"/>
    <property type="match status" value="1"/>
</dbReference>
<dbReference type="PRINTS" id="PR00335">
    <property type="entry name" value="KUPTAKETRKA"/>
</dbReference>
<organism evidence="9 10">
    <name type="scientific">Dialister hominis</name>
    <dbReference type="NCBI Taxonomy" id="2582419"/>
    <lineage>
        <taxon>Bacteria</taxon>
        <taxon>Bacillati</taxon>
        <taxon>Bacillota</taxon>
        <taxon>Negativicutes</taxon>
        <taxon>Veillonellales</taxon>
        <taxon>Veillonellaceae</taxon>
        <taxon>Dialister</taxon>
    </lineage>
</organism>
<dbReference type="GeneID" id="92716975"/>
<keyword evidence="4" id="KW-0630">Potassium</keyword>
<evidence type="ECO:0000256" key="2">
    <source>
        <dbReference type="ARBA" id="ARBA00022448"/>
    </source>
</evidence>
<dbReference type="KEGG" id="dho:Dia5BBH33_17600"/>
<keyword evidence="3" id="KW-0633">Potassium transport</keyword>
<dbReference type="EMBL" id="AP019697">
    <property type="protein sequence ID" value="BBK25825.1"/>
    <property type="molecule type" value="Genomic_DNA"/>
</dbReference>
<keyword evidence="10" id="KW-1185">Reference proteome</keyword>